<evidence type="ECO:0000259" key="4">
    <source>
        <dbReference type="Pfam" id="PF09972"/>
    </source>
</evidence>
<comment type="caution">
    <text evidence="6">The sequence shown here is derived from an EMBL/GenBank/DDBJ whole genome shotgun (WGS) entry which is preliminary data.</text>
</comment>
<dbReference type="Proteomes" id="UP001501736">
    <property type="component" value="Unassembled WGS sequence"/>
</dbReference>
<feature type="compositionally biased region" description="Low complexity" evidence="1">
    <location>
        <begin position="333"/>
        <end position="352"/>
    </location>
</feature>
<feature type="transmembrane region" description="Helical" evidence="2">
    <location>
        <begin position="577"/>
        <end position="596"/>
    </location>
</feature>
<dbReference type="Pfam" id="PF20990">
    <property type="entry name" value="DUF2207_C"/>
    <property type="match status" value="1"/>
</dbReference>
<evidence type="ECO:0000313" key="6">
    <source>
        <dbReference type="EMBL" id="GAA3284369.1"/>
    </source>
</evidence>
<dbReference type="Pfam" id="PF09972">
    <property type="entry name" value="DUF2207"/>
    <property type="match status" value="2"/>
</dbReference>
<feature type="compositionally biased region" description="Acidic residues" evidence="1">
    <location>
        <begin position="421"/>
        <end position="431"/>
    </location>
</feature>
<dbReference type="InterPro" id="IPR048389">
    <property type="entry name" value="YciQ-like_C"/>
</dbReference>
<protein>
    <recommendedName>
        <fullName evidence="8">DUF2207 domain-containing protein</fullName>
    </recommendedName>
</protein>
<reference evidence="7" key="1">
    <citation type="journal article" date="2019" name="Int. J. Syst. Evol. Microbiol.">
        <title>The Global Catalogue of Microorganisms (GCM) 10K type strain sequencing project: providing services to taxonomists for standard genome sequencing and annotation.</title>
        <authorList>
            <consortium name="The Broad Institute Genomics Platform"/>
            <consortium name="The Broad Institute Genome Sequencing Center for Infectious Disease"/>
            <person name="Wu L."/>
            <person name="Ma J."/>
        </authorList>
    </citation>
    <scope>NUCLEOTIDE SEQUENCE [LARGE SCALE GENOMIC DNA]</scope>
    <source>
        <strain evidence="7">JCM 11483</strain>
    </source>
</reference>
<keyword evidence="3" id="KW-0732">Signal</keyword>
<feature type="compositionally biased region" description="Pro residues" evidence="1">
    <location>
        <begin position="353"/>
        <end position="367"/>
    </location>
</feature>
<feature type="compositionally biased region" description="Low complexity" evidence="1">
    <location>
        <begin position="173"/>
        <end position="186"/>
    </location>
</feature>
<feature type="signal peptide" evidence="3">
    <location>
        <begin position="1"/>
        <end position="26"/>
    </location>
</feature>
<evidence type="ECO:0000259" key="5">
    <source>
        <dbReference type="Pfam" id="PF20990"/>
    </source>
</evidence>
<evidence type="ECO:0000256" key="2">
    <source>
        <dbReference type="SAM" id="Phobius"/>
    </source>
</evidence>
<gene>
    <name evidence="6" type="ORF">GCM10020260_14760</name>
</gene>
<feature type="compositionally biased region" description="Basic and acidic residues" evidence="1">
    <location>
        <begin position="432"/>
        <end position="450"/>
    </location>
</feature>
<keyword evidence="7" id="KW-1185">Reference proteome</keyword>
<organism evidence="6 7">
    <name type="scientific">Nesterenkonia halobia</name>
    <dbReference type="NCBI Taxonomy" id="37922"/>
    <lineage>
        <taxon>Bacteria</taxon>
        <taxon>Bacillati</taxon>
        <taxon>Actinomycetota</taxon>
        <taxon>Actinomycetes</taxon>
        <taxon>Micrococcales</taxon>
        <taxon>Micrococcaceae</taxon>
        <taxon>Nesterenkonia</taxon>
    </lineage>
</organism>
<evidence type="ECO:0000256" key="3">
    <source>
        <dbReference type="SAM" id="SignalP"/>
    </source>
</evidence>
<name>A0ABP6RCR5_9MICC</name>
<feature type="domain" description="Predicted membrane protein YciQ-like C-terminal" evidence="5">
    <location>
        <begin position="364"/>
        <end position="659"/>
    </location>
</feature>
<feature type="transmembrane region" description="Helical" evidence="2">
    <location>
        <begin position="295"/>
        <end position="319"/>
    </location>
</feature>
<dbReference type="RefSeq" id="WP_344719804.1">
    <property type="nucleotide sequence ID" value="NZ_BAAAYG010000005.1"/>
</dbReference>
<sequence length="739" mass="77291">MRRLWRGLPAAVASAALMLGMVLGLAGCSPDPEDDVVRSLDIAVDIDAQGTLHVTETYSWDFGTREGLGFRRDLIRREPAESDGDRLRVYEYDDFEVSSSSGAPADVWTEEDGDMLRVGVGSTEERGETRTGVQGYELSYTVDGAMTATTPSETSDDEADASPSPTAPDLPEGSANPGRPSSAPAAARQMLHWNVTGQQWQVPIEHVDTTITASEAPLRTSCQAGDVETIRTCRVVEGEDNVTVTAAELEPGQGLTVQATYPPDTVEDDVPQLITPHWSNPHRYWPAIATITDPVWTVVGASAAPLLIVVAVIGGIWMVRRIRRDRDDSFVGLPPGALPAPDAVDTTATTPAPRRPSSPARPAPPERLAPAEAAVVAERRLPPRAVGATLLDLAARGHVGLTPSGPSEEVPSAASAGEPDRDPDEDSDEAPDEAREHDQDAAPTAREARAEPSTWLVRRTAPDRPDSLADFEATLLDGLFGDGAGEDDAPAEPAAVRLDDSPEGLSEAVDRMDEQLHRRIAERRFFRETVDPRRARPRWGTIRTTAAIAGTVVGALAAIVAANGFTDNAPLIPDSTAGLAAVLAGLIALWLVLEFAGRKLSVGRTALGRAHAEQACGFRRHLAETTSQQLRDAPDARRISRHLAYAVALGVAEQWAAALDELDDGASAETARAMGLAGGPSGSAALHPGAMVALAGSTEFFGHQAVVPSGPGAAGGIVDGGAGAGMPGGGLGGGGGAGR</sequence>
<keyword evidence="2" id="KW-0812">Transmembrane</keyword>
<feature type="chain" id="PRO_5046021546" description="DUF2207 domain-containing protein" evidence="3">
    <location>
        <begin position="27"/>
        <end position="739"/>
    </location>
</feature>
<feature type="region of interest" description="Disordered" evidence="1">
    <location>
        <begin position="333"/>
        <end position="369"/>
    </location>
</feature>
<evidence type="ECO:0000256" key="1">
    <source>
        <dbReference type="SAM" id="MobiDB-lite"/>
    </source>
</evidence>
<evidence type="ECO:0000313" key="7">
    <source>
        <dbReference type="Proteomes" id="UP001501736"/>
    </source>
</evidence>
<keyword evidence="2" id="KW-1133">Transmembrane helix</keyword>
<feature type="domain" description="DUF2207" evidence="4">
    <location>
        <begin position="191"/>
        <end position="260"/>
    </location>
</feature>
<dbReference type="InterPro" id="IPR018702">
    <property type="entry name" value="DUF2207"/>
</dbReference>
<accession>A0ABP6RCR5</accession>
<dbReference type="PROSITE" id="PS51257">
    <property type="entry name" value="PROKAR_LIPOPROTEIN"/>
    <property type="match status" value="1"/>
</dbReference>
<feature type="region of interest" description="Disordered" evidence="1">
    <location>
        <begin position="398"/>
        <end position="461"/>
    </location>
</feature>
<feature type="domain" description="DUF2207" evidence="4">
    <location>
        <begin position="38"/>
        <end position="148"/>
    </location>
</feature>
<evidence type="ECO:0008006" key="8">
    <source>
        <dbReference type="Google" id="ProtNLM"/>
    </source>
</evidence>
<feature type="transmembrane region" description="Helical" evidence="2">
    <location>
        <begin position="542"/>
        <end position="565"/>
    </location>
</feature>
<feature type="region of interest" description="Disordered" evidence="1">
    <location>
        <begin position="147"/>
        <end position="186"/>
    </location>
</feature>
<proteinExistence type="predicted"/>
<dbReference type="EMBL" id="BAAAYG010000005">
    <property type="protein sequence ID" value="GAA3284369.1"/>
    <property type="molecule type" value="Genomic_DNA"/>
</dbReference>
<keyword evidence="2" id="KW-0472">Membrane</keyword>